<dbReference type="AlphaFoldDB" id="A0A4R0MY58"/>
<dbReference type="SUPFAM" id="SSF53756">
    <property type="entry name" value="UDP-Glycosyltransferase/glycogen phosphorylase"/>
    <property type="match status" value="1"/>
</dbReference>
<dbReference type="PANTHER" id="PTHR46401:SF2">
    <property type="entry name" value="GLYCOSYLTRANSFERASE WBBK-RELATED"/>
    <property type="match status" value="1"/>
</dbReference>
<dbReference type="PANTHER" id="PTHR46401">
    <property type="entry name" value="GLYCOSYLTRANSFERASE WBBK-RELATED"/>
    <property type="match status" value="1"/>
</dbReference>
<organism evidence="3 4">
    <name type="scientific">Pedobacter frigiditerrae</name>
    <dbReference type="NCBI Taxonomy" id="2530452"/>
    <lineage>
        <taxon>Bacteria</taxon>
        <taxon>Pseudomonadati</taxon>
        <taxon>Bacteroidota</taxon>
        <taxon>Sphingobacteriia</taxon>
        <taxon>Sphingobacteriales</taxon>
        <taxon>Sphingobacteriaceae</taxon>
        <taxon>Pedobacter</taxon>
    </lineage>
</organism>
<dbReference type="Gene3D" id="3.40.50.2000">
    <property type="entry name" value="Glycogen Phosphorylase B"/>
    <property type="match status" value="2"/>
</dbReference>
<comment type="caution">
    <text evidence="3">The sequence shown here is derived from an EMBL/GenBank/DDBJ whole genome shotgun (WGS) entry which is preliminary data.</text>
</comment>
<accession>A0A4R0MY58</accession>
<evidence type="ECO:0000313" key="4">
    <source>
        <dbReference type="Proteomes" id="UP000292884"/>
    </source>
</evidence>
<reference evidence="3 4" key="1">
    <citation type="submission" date="2019-02" db="EMBL/GenBank/DDBJ databases">
        <title>Pedobacter sp. RP-1-13 sp. nov., isolated from Arctic soil.</title>
        <authorList>
            <person name="Dahal R.H."/>
        </authorList>
    </citation>
    <scope>NUCLEOTIDE SEQUENCE [LARGE SCALE GENOMIC DNA]</scope>
    <source>
        <strain evidence="3 4">RP-1-13</strain>
    </source>
</reference>
<name>A0A4R0MY58_9SPHI</name>
<dbReference type="OrthoDB" id="9811239at2"/>
<dbReference type="Proteomes" id="UP000292884">
    <property type="component" value="Unassembled WGS sequence"/>
</dbReference>
<dbReference type="GO" id="GO:0016757">
    <property type="term" value="F:glycosyltransferase activity"/>
    <property type="evidence" value="ECO:0007669"/>
    <property type="project" value="InterPro"/>
</dbReference>
<keyword evidence="1 3" id="KW-0808">Transferase</keyword>
<proteinExistence type="predicted"/>
<evidence type="ECO:0000256" key="1">
    <source>
        <dbReference type="ARBA" id="ARBA00022679"/>
    </source>
</evidence>
<dbReference type="CDD" id="cd03801">
    <property type="entry name" value="GT4_PimA-like"/>
    <property type="match status" value="1"/>
</dbReference>
<gene>
    <name evidence="3" type="ORF">EZ428_11015</name>
</gene>
<keyword evidence="4" id="KW-1185">Reference proteome</keyword>
<protein>
    <submittedName>
        <fullName evidence="3">Glycosyltransferase family 1 protein</fullName>
    </submittedName>
</protein>
<evidence type="ECO:0000259" key="2">
    <source>
        <dbReference type="Pfam" id="PF00534"/>
    </source>
</evidence>
<dbReference type="RefSeq" id="WP_131553189.1">
    <property type="nucleotide sequence ID" value="NZ_SJSK01000002.1"/>
</dbReference>
<dbReference type="Pfam" id="PF00534">
    <property type="entry name" value="Glycos_transf_1"/>
    <property type="match status" value="1"/>
</dbReference>
<feature type="domain" description="Glycosyl transferase family 1" evidence="2">
    <location>
        <begin position="191"/>
        <end position="346"/>
    </location>
</feature>
<sequence length="376" mass="42674">MIKPKILFLTLNTFSLTGGIEKVSRILTKVLDDGIKSKELNAESIKALSLCDLHRDVDTNYCSKKNFRGYGYNKMRFGLMAVLNGLRSNTIILSHVNLLPIAYCVKLLSSKTKIIMLAHGIEVWRNIKPWKRYFLRKHIEIWAVSEFTAQILQEKHQINKHQIKVLNNCLDPYLVLAKDFEKPPYLIDRYHLKENQPVLITISRLSSFELYKGYDMVIATMPALLKKFPDLIYILGGKADSREKKRLMDLIDSKGLHQHVLLADYIPDEELKDHFLLADLFVMPSKKEGFGIVFIEAASCGCPVIAGNQDGSADALLNGELGLLINPESPEELINAIEQTLAKGKSEELSLALQEKCVSHFSYEQYKQKVIGLLEP</sequence>
<evidence type="ECO:0000313" key="3">
    <source>
        <dbReference type="EMBL" id="TCC92249.1"/>
    </source>
</evidence>
<dbReference type="EMBL" id="SJSK01000002">
    <property type="protein sequence ID" value="TCC92249.1"/>
    <property type="molecule type" value="Genomic_DNA"/>
</dbReference>
<dbReference type="InterPro" id="IPR001296">
    <property type="entry name" value="Glyco_trans_1"/>
</dbReference>